<dbReference type="OrthoDB" id="778244at2759"/>
<protein>
    <submittedName>
        <fullName evidence="2">Uncharacterized protein</fullName>
    </submittedName>
</protein>
<feature type="region of interest" description="Disordered" evidence="1">
    <location>
        <begin position="426"/>
        <end position="463"/>
    </location>
</feature>
<dbReference type="InParanoid" id="A0A2G5C7P1"/>
<proteinExistence type="predicted"/>
<dbReference type="PANTHER" id="PTHR34659:SF1">
    <property type="entry name" value="PROTEIN EGT2"/>
    <property type="match status" value="1"/>
</dbReference>
<dbReference type="InterPro" id="IPR053273">
    <property type="entry name" value="CST_Regulator"/>
</dbReference>
<name>A0A2G5C7P1_AQUCA</name>
<feature type="compositionally biased region" description="Basic and acidic residues" evidence="1">
    <location>
        <begin position="85"/>
        <end position="99"/>
    </location>
</feature>
<organism evidence="2 3">
    <name type="scientific">Aquilegia coerulea</name>
    <name type="common">Rocky mountain columbine</name>
    <dbReference type="NCBI Taxonomy" id="218851"/>
    <lineage>
        <taxon>Eukaryota</taxon>
        <taxon>Viridiplantae</taxon>
        <taxon>Streptophyta</taxon>
        <taxon>Embryophyta</taxon>
        <taxon>Tracheophyta</taxon>
        <taxon>Spermatophyta</taxon>
        <taxon>Magnoliopsida</taxon>
        <taxon>Ranunculales</taxon>
        <taxon>Ranunculaceae</taxon>
        <taxon>Thalictroideae</taxon>
        <taxon>Aquilegia</taxon>
    </lineage>
</organism>
<keyword evidence="3" id="KW-1185">Reference proteome</keyword>
<feature type="region of interest" description="Disordered" evidence="1">
    <location>
        <begin position="81"/>
        <end position="107"/>
    </location>
</feature>
<reference evidence="2 3" key="1">
    <citation type="submission" date="2017-09" db="EMBL/GenBank/DDBJ databases">
        <title>WGS assembly of Aquilegia coerulea Goldsmith.</title>
        <authorList>
            <person name="Hodges S."/>
            <person name="Kramer E."/>
            <person name="Nordborg M."/>
            <person name="Tomkins J."/>
            <person name="Borevitz J."/>
            <person name="Derieg N."/>
            <person name="Yan J."/>
            <person name="Mihaltcheva S."/>
            <person name="Hayes R.D."/>
            <person name="Rokhsar D."/>
        </authorList>
    </citation>
    <scope>NUCLEOTIDE SEQUENCE [LARGE SCALE GENOMIC DNA]</scope>
    <source>
        <strain evidence="3">cv. Goldsmith</strain>
    </source>
</reference>
<evidence type="ECO:0000313" key="2">
    <source>
        <dbReference type="EMBL" id="PIA27299.1"/>
    </source>
</evidence>
<feature type="compositionally biased region" description="Basic and acidic residues" evidence="1">
    <location>
        <begin position="445"/>
        <end position="456"/>
    </location>
</feature>
<evidence type="ECO:0000256" key="1">
    <source>
        <dbReference type="SAM" id="MobiDB-lite"/>
    </source>
</evidence>
<dbReference type="Proteomes" id="UP000230069">
    <property type="component" value="Unassembled WGS sequence"/>
</dbReference>
<dbReference type="AlphaFoldDB" id="A0A2G5C7P1"/>
<evidence type="ECO:0000313" key="3">
    <source>
        <dbReference type="Proteomes" id="UP000230069"/>
    </source>
</evidence>
<dbReference type="EMBL" id="KZ305098">
    <property type="protein sequence ID" value="PIA27299.1"/>
    <property type="molecule type" value="Genomic_DNA"/>
</dbReference>
<gene>
    <name evidence="2" type="ORF">AQUCO_08100027v1</name>
</gene>
<sequence length="463" mass="50607">MDFKVQGISWVGNVYQKFEAMCLEVEDVVCQETAKYVESQVQTVGSSVKKFYAEVLQDLLPPSSLDPQKSEGSGLYIEENASFGTDEKPKPSVKEDPTKGDSSTHATLDITVPAVKSLCQEHKDGVDTYKGSKAGIEKHPINVRLRSNGLSAVITPGKNSSAVSLGSRVQNKNHLLPSSSVNPDIAANSRLLLERNDNDETCTESHIPIEIGPFKANPPLPDVLELLTPAEKGMSQPSSLNSHLKKDHAKNAQMKVTSLSSICDSHRESGTSCSHRVVEIGQAADNSSAFQSSSFVLPVVLSEGKGVENALSISNDFSTKSNGVDTLATFNALPLKRSSWNDPGQFNEDDDHADLNGGDDIVELFSETIDDFQNAKLEESCIVVDSEELPFVLQQTGKHRSYKKKIRDALASRMRLVKKQEYDQLGTWQGDTNDPPRTESSCLTKDLKKSPSHDNGESEWELL</sequence>
<accession>A0A2G5C7P1</accession>
<dbReference type="PANTHER" id="PTHR34659">
    <property type="entry name" value="BNAA05G11610D PROTEIN"/>
    <property type="match status" value="1"/>
</dbReference>
<dbReference type="FunCoup" id="A0A2G5C7P1">
    <property type="interactions" value="332"/>
</dbReference>